<evidence type="ECO:0000256" key="1">
    <source>
        <dbReference type="ARBA" id="ARBA00004651"/>
    </source>
</evidence>
<feature type="transmembrane region" description="Helical" evidence="6">
    <location>
        <begin position="366"/>
        <end position="387"/>
    </location>
</feature>
<evidence type="ECO:0000313" key="8">
    <source>
        <dbReference type="Proteomes" id="UP001555100"/>
    </source>
</evidence>
<keyword evidence="5 6" id="KW-0472">Membrane</keyword>
<dbReference type="Pfam" id="PF13440">
    <property type="entry name" value="Polysacc_synt_3"/>
    <property type="match status" value="1"/>
</dbReference>
<evidence type="ECO:0000256" key="6">
    <source>
        <dbReference type="SAM" id="Phobius"/>
    </source>
</evidence>
<feature type="transmembrane region" description="Helical" evidence="6">
    <location>
        <begin position="393"/>
        <end position="416"/>
    </location>
</feature>
<feature type="transmembrane region" description="Helical" evidence="6">
    <location>
        <begin position="157"/>
        <end position="178"/>
    </location>
</feature>
<proteinExistence type="predicted"/>
<comment type="subcellular location">
    <subcellularLocation>
        <location evidence="1">Cell membrane</location>
        <topology evidence="1">Multi-pass membrane protein</topology>
    </subcellularLocation>
</comment>
<sequence>MRSRYRLLIASLESRPFLKNVLTLVSGTAAAQAVGIVLAIPLAWLYSPEAFGLFAILQAIVAVLASIASARYDLAIVLPERDVEARVLMTLASRSILVVSLVSAGVLLGMSSWFEAKYGSAALGRWMWTGGILTYLAAQVANLQFWYTRKTQYKVIALNRVLQTTGVALFQLPAYVFLPDFRGLLVGSVLGQLLALVFLSYRVRREETDMSQAPSVGQMAKEHWRMPVYNGPTALIDGIRGNGIVMIMGLAGANVTGQYGQASRMMQVPLSFITASVTQVFFQRLATIRPGEMTPLIRQAVRKLALAGFLPFLVLGIIAPWLFPFIFGPQWDQAGYFAQAITPWMFMLVMTSPISNIFIITDTQNWLLAFSVIYTAATLGVLALSPWSMLATVWVMSLVNTALLAMMLAVAVAAALRFDRRGDRRREPLA</sequence>
<accession>A0ABV3N8W6</accession>
<feature type="transmembrane region" description="Helical" evidence="6">
    <location>
        <begin position="304"/>
        <end position="323"/>
    </location>
</feature>
<evidence type="ECO:0000256" key="3">
    <source>
        <dbReference type="ARBA" id="ARBA00022692"/>
    </source>
</evidence>
<evidence type="ECO:0000256" key="2">
    <source>
        <dbReference type="ARBA" id="ARBA00022475"/>
    </source>
</evidence>
<dbReference type="RefSeq" id="WP_108726655.1">
    <property type="nucleotide sequence ID" value="NZ_CP029001.1"/>
</dbReference>
<dbReference type="PANTHER" id="PTHR30250:SF28">
    <property type="entry name" value="POLYSACCHARIDE BIOSYNTHESIS PROTEIN"/>
    <property type="match status" value="1"/>
</dbReference>
<keyword evidence="8" id="KW-1185">Reference proteome</keyword>
<evidence type="ECO:0000256" key="4">
    <source>
        <dbReference type="ARBA" id="ARBA00022989"/>
    </source>
</evidence>
<reference evidence="7 8" key="1">
    <citation type="submission" date="2024-01" db="EMBL/GenBank/DDBJ databases">
        <title>Genomic analysis and antimicrobial resistance profiles of Trueperella pyogenes isolated from domestic and wild animals.</title>
        <authorList>
            <person name="Magossi G."/>
            <person name="Gzyl K.E."/>
            <person name="Holman D.B."/>
            <person name="Amat S."/>
        </authorList>
    </citation>
    <scope>NUCLEOTIDE SEQUENCE [LARGE SCALE GENOMIC DNA]</scope>
    <source>
        <strain evidence="7 8">1494</strain>
    </source>
</reference>
<dbReference type="EMBL" id="JBAGNM010000001">
    <property type="protein sequence ID" value="MEW6953659.1"/>
    <property type="molecule type" value="Genomic_DNA"/>
</dbReference>
<keyword evidence="4 6" id="KW-1133">Transmembrane helix</keyword>
<gene>
    <name evidence="7" type="ORF">V3M73_01275</name>
</gene>
<comment type="caution">
    <text evidence="7">The sequence shown here is derived from an EMBL/GenBank/DDBJ whole genome shotgun (WGS) entry which is preliminary data.</text>
</comment>
<feature type="transmembrane region" description="Helical" evidence="6">
    <location>
        <begin position="335"/>
        <end position="359"/>
    </location>
</feature>
<evidence type="ECO:0000313" key="7">
    <source>
        <dbReference type="EMBL" id="MEW6953659.1"/>
    </source>
</evidence>
<dbReference type="PANTHER" id="PTHR30250">
    <property type="entry name" value="PST FAMILY PREDICTED COLANIC ACID TRANSPORTER"/>
    <property type="match status" value="1"/>
</dbReference>
<feature type="transmembrane region" description="Helical" evidence="6">
    <location>
        <begin position="21"/>
        <end position="44"/>
    </location>
</feature>
<keyword evidence="2" id="KW-1003">Cell membrane</keyword>
<evidence type="ECO:0000256" key="5">
    <source>
        <dbReference type="ARBA" id="ARBA00023136"/>
    </source>
</evidence>
<protein>
    <submittedName>
        <fullName evidence="7">Oligosaccharide flippase family protein</fullName>
    </submittedName>
</protein>
<dbReference type="Proteomes" id="UP001555100">
    <property type="component" value="Unassembled WGS sequence"/>
</dbReference>
<name>A0ABV3N8W6_9ACTO</name>
<dbReference type="InterPro" id="IPR050833">
    <property type="entry name" value="Poly_Biosynth_Transport"/>
</dbReference>
<feature type="transmembrane region" description="Helical" evidence="6">
    <location>
        <begin position="126"/>
        <end position="145"/>
    </location>
</feature>
<feature type="transmembrane region" description="Helical" evidence="6">
    <location>
        <begin position="50"/>
        <end position="70"/>
    </location>
</feature>
<feature type="transmembrane region" description="Helical" evidence="6">
    <location>
        <begin position="91"/>
        <end position="114"/>
    </location>
</feature>
<keyword evidence="3 6" id="KW-0812">Transmembrane</keyword>
<feature type="transmembrane region" description="Helical" evidence="6">
    <location>
        <begin position="184"/>
        <end position="201"/>
    </location>
</feature>
<organism evidence="7 8">
    <name type="scientific">Trueperella pyogenes</name>
    <dbReference type="NCBI Taxonomy" id="1661"/>
    <lineage>
        <taxon>Bacteria</taxon>
        <taxon>Bacillati</taxon>
        <taxon>Actinomycetota</taxon>
        <taxon>Actinomycetes</taxon>
        <taxon>Actinomycetales</taxon>
        <taxon>Actinomycetaceae</taxon>
        <taxon>Trueperella</taxon>
    </lineage>
</organism>